<dbReference type="Pfam" id="PF00440">
    <property type="entry name" value="TetR_N"/>
    <property type="match status" value="1"/>
</dbReference>
<evidence type="ECO:0000313" key="5">
    <source>
        <dbReference type="Proteomes" id="UP000182987"/>
    </source>
</evidence>
<dbReference type="GO" id="GO:0003677">
    <property type="term" value="F:DNA binding"/>
    <property type="evidence" value="ECO:0007669"/>
    <property type="project" value="UniProtKB-UniRule"/>
</dbReference>
<keyword evidence="1" id="KW-0805">Transcription regulation</keyword>
<dbReference type="Pfam" id="PF16925">
    <property type="entry name" value="TetR_C_13"/>
    <property type="match status" value="1"/>
</dbReference>
<dbReference type="PATRIC" id="fig|1440763.5.peg.1709"/>
<dbReference type="PANTHER" id="PTHR47506">
    <property type="entry name" value="TRANSCRIPTIONAL REGULATORY PROTEIN"/>
    <property type="match status" value="1"/>
</dbReference>
<dbReference type="SUPFAM" id="SSF48498">
    <property type="entry name" value="Tetracyclin repressor-like, C-terminal domain"/>
    <property type="match status" value="1"/>
</dbReference>
<dbReference type="EMBL" id="CP017480">
    <property type="protein sequence ID" value="APG05890.1"/>
    <property type="molecule type" value="Genomic_DNA"/>
</dbReference>
<proteinExistence type="predicted"/>
<dbReference type="RefSeq" id="WP_046967487.1">
    <property type="nucleotide sequence ID" value="NZ_CP017480.1"/>
</dbReference>
<dbReference type="Proteomes" id="UP000182987">
    <property type="component" value="Chromosome"/>
</dbReference>
<protein>
    <submittedName>
        <fullName evidence="4">TetR family transcriptional regulator</fullName>
    </submittedName>
</protein>
<dbReference type="SUPFAM" id="SSF46689">
    <property type="entry name" value="Homeodomain-like"/>
    <property type="match status" value="1"/>
</dbReference>
<gene>
    <name evidence="4" type="ORF">BJI69_19595</name>
</gene>
<evidence type="ECO:0000256" key="2">
    <source>
        <dbReference type="ARBA" id="ARBA00023125"/>
    </source>
</evidence>
<dbReference type="InterPro" id="IPR036271">
    <property type="entry name" value="Tet_transcr_reg_TetR-rel_C_sf"/>
</dbReference>
<name>A0A0G9HHP4_9GAMM</name>
<keyword evidence="2" id="KW-0238">DNA-binding</keyword>
<dbReference type="PROSITE" id="PS50977">
    <property type="entry name" value="HTH_TETR_2"/>
    <property type="match status" value="1"/>
</dbReference>
<reference evidence="5" key="1">
    <citation type="submission" date="2016-09" db="EMBL/GenBank/DDBJ databases">
        <authorList>
            <person name="Lysoe E."/>
        </authorList>
    </citation>
    <scope>NUCLEOTIDE SEQUENCE [LARGE SCALE GENOMIC DNA]</scope>
    <source>
        <strain evidence="5">LJ96T</strain>
    </source>
</reference>
<dbReference type="InterPro" id="IPR001647">
    <property type="entry name" value="HTH_TetR"/>
</dbReference>
<keyword evidence="5" id="KW-1185">Reference proteome</keyword>
<sequence length="197" mass="21397">MTTQQKLIDSARYLIQTRGYNGFSYADVAEQVQVRKASIHHHFPSKSDLARAVVEESRAGIVEQIALLEGDDFDPVKKLGFYTGYWEQCIADASAPFCVAGMLAAELPSLPPELAECVRAHFRDLSRWLETILTKGAQQGAFRLQGAASSEAEAFISLIYGAMLTARAFGDPSKFADVARGGLRRLVSTAAIPTAQG</sequence>
<dbReference type="PRINTS" id="PR00455">
    <property type="entry name" value="HTHTETR"/>
</dbReference>
<dbReference type="Gene3D" id="1.10.357.10">
    <property type="entry name" value="Tetracycline Repressor, domain 2"/>
    <property type="match status" value="1"/>
</dbReference>
<dbReference type="InterPro" id="IPR011075">
    <property type="entry name" value="TetR_C"/>
</dbReference>
<dbReference type="InterPro" id="IPR009057">
    <property type="entry name" value="Homeodomain-like_sf"/>
</dbReference>
<dbReference type="OrthoDB" id="9809772at2"/>
<dbReference type="AlphaFoldDB" id="A0A0G9HHP4"/>
<evidence type="ECO:0000313" key="4">
    <source>
        <dbReference type="EMBL" id="APG05890.1"/>
    </source>
</evidence>
<accession>A0A0G9HHP4</accession>
<evidence type="ECO:0000256" key="1">
    <source>
        <dbReference type="ARBA" id="ARBA00023015"/>
    </source>
</evidence>
<dbReference type="KEGG" id="lrz:BJI69_19595"/>
<organism evidence="4 5">
    <name type="scientific">Luteibacter rhizovicinus DSM 16549</name>
    <dbReference type="NCBI Taxonomy" id="1440763"/>
    <lineage>
        <taxon>Bacteria</taxon>
        <taxon>Pseudomonadati</taxon>
        <taxon>Pseudomonadota</taxon>
        <taxon>Gammaproteobacteria</taxon>
        <taxon>Lysobacterales</taxon>
        <taxon>Rhodanobacteraceae</taxon>
        <taxon>Luteibacter</taxon>
    </lineage>
</organism>
<keyword evidence="3" id="KW-0804">Transcription</keyword>
<dbReference type="STRING" id="1440763.BJI69_19595"/>
<evidence type="ECO:0000256" key="3">
    <source>
        <dbReference type="ARBA" id="ARBA00023163"/>
    </source>
</evidence>
<dbReference type="PANTHER" id="PTHR47506:SF1">
    <property type="entry name" value="HTH-TYPE TRANSCRIPTIONAL REGULATOR YJDC"/>
    <property type="match status" value="1"/>
</dbReference>